<dbReference type="RefSeq" id="WP_040754144.1">
    <property type="nucleotide sequence ID" value="NZ_JACHIT010000002.1"/>
</dbReference>
<comment type="similarity">
    <text evidence="1">Belongs to the universal stress protein A family.</text>
</comment>
<dbReference type="InterPro" id="IPR006016">
    <property type="entry name" value="UspA"/>
</dbReference>
<name>A0A7W9PIG0_9NOCA</name>
<sequence length="212" mass="22709">MKGILVRPSETALQVAHAMSAVLRAEVRAVPHNVSDDDFLRALAGADVTAGVVELDGGGWRILQRATTPVVLVPARVRPGPITRVLVPLDGSDEAVHAVAETVRLFRAAGVVIIVLHVFDRGTVPAYWDQAAHAREAWEDEFLARYCSPHFPGPAPAVTLRSGHPGENVVDVAAEQADLIILGWSRNLLPGRAETVRRTVADATVPVLLIPD</sequence>
<dbReference type="PANTHER" id="PTHR46268:SF27">
    <property type="entry name" value="UNIVERSAL STRESS PROTEIN RV2623"/>
    <property type="match status" value="1"/>
</dbReference>
<comment type="caution">
    <text evidence="3">The sequence shown here is derived from an EMBL/GenBank/DDBJ whole genome shotgun (WGS) entry which is preliminary data.</text>
</comment>
<dbReference type="EMBL" id="JACHIT010000002">
    <property type="protein sequence ID" value="MBB5916701.1"/>
    <property type="molecule type" value="Genomic_DNA"/>
</dbReference>
<proteinExistence type="inferred from homology"/>
<keyword evidence="4" id="KW-1185">Reference proteome</keyword>
<dbReference type="CDD" id="cd00293">
    <property type="entry name" value="USP-like"/>
    <property type="match status" value="1"/>
</dbReference>
<dbReference type="AlphaFoldDB" id="A0A7W9PIG0"/>
<dbReference type="Proteomes" id="UP000540412">
    <property type="component" value="Unassembled WGS sequence"/>
</dbReference>
<evidence type="ECO:0000313" key="4">
    <source>
        <dbReference type="Proteomes" id="UP000540412"/>
    </source>
</evidence>
<dbReference type="PANTHER" id="PTHR46268">
    <property type="entry name" value="STRESS RESPONSE PROTEIN NHAX"/>
    <property type="match status" value="1"/>
</dbReference>
<evidence type="ECO:0000313" key="3">
    <source>
        <dbReference type="EMBL" id="MBB5916701.1"/>
    </source>
</evidence>
<reference evidence="3 4" key="1">
    <citation type="submission" date="2020-08" db="EMBL/GenBank/DDBJ databases">
        <title>Sequencing the genomes of 1000 actinobacteria strains.</title>
        <authorList>
            <person name="Klenk H.-P."/>
        </authorList>
    </citation>
    <scope>NUCLEOTIDE SEQUENCE [LARGE SCALE GENOMIC DNA]</scope>
    <source>
        <strain evidence="3 4">DSM 43582</strain>
    </source>
</reference>
<protein>
    <submittedName>
        <fullName evidence="3">Nucleotide-binding universal stress UspA family protein</fullName>
    </submittedName>
</protein>
<dbReference type="Gene3D" id="3.40.50.12370">
    <property type="match status" value="1"/>
</dbReference>
<gene>
    <name evidence="3" type="ORF">BJY24_005613</name>
</gene>
<dbReference type="Pfam" id="PF00582">
    <property type="entry name" value="Usp"/>
    <property type="match status" value="1"/>
</dbReference>
<evidence type="ECO:0000256" key="1">
    <source>
        <dbReference type="ARBA" id="ARBA00008791"/>
    </source>
</evidence>
<accession>A0A7W9PIG0</accession>
<evidence type="ECO:0000259" key="2">
    <source>
        <dbReference type="Pfam" id="PF00582"/>
    </source>
</evidence>
<organism evidence="3 4">
    <name type="scientific">Nocardia transvalensis</name>
    <dbReference type="NCBI Taxonomy" id="37333"/>
    <lineage>
        <taxon>Bacteria</taxon>
        <taxon>Bacillati</taxon>
        <taxon>Actinomycetota</taxon>
        <taxon>Actinomycetes</taxon>
        <taxon>Mycobacteriales</taxon>
        <taxon>Nocardiaceae</taxon>
        <taxon>Nocardia</taxon>
    </lineage>
</organism>
<dbReference type="SUPFAM" id="SSF52402">
    <property type="entry name" value="Adenine nucleotide alpha hydrolases-like"/>
    <property type="match status" value="1"/>
</dbReference>
<feature type="domain" description="UspA" evidence="2">
    <location>
        <begin position="83"/>
        <end position="211"/>
    </location>
</feature>